<dbReference type="AlphaFoldDB" id="A0A7J5E518"/>
<evidence type="ECO:0000256" key="5">
    <source>
        <dbReference type="ARBA" id="ARBA00022989"/>
    </source>
</evidence>
<dbReference type="Gene3D" id="1.10.3720.10">
    <property type="entry name" value="MetI-like"/>
    <property type="match status" value="1"/>
</dbReference>
<comment type="similarity">
    <text evidence="7">Belongs to the binding-protein-dependent transport system permease family.</text>
</comment>
<dbReference type="GO" id="GO:0055085">
    <property type="term" value="P:transmembrane transport"/>
    <property type="evidence" value="ECO:0007669"/>
    <property type="project" value="InterPro"/>
</dbReference>
<evidence type="ECO:0000313" key="10">
    <source>
        <dbReference type="EMBL" id="KAB2813263.1"/>
    </source>
</evidence>
<dbReference type="EMBL" id="WBVM01000001">
    <property type="protein sequence ID" value="KAB2813263.1"/>
    <property type="molecule type" value="Genomic_DNA"/>
</dbReference>
<organism evidence="10 11">
    <name type="scientific">Nocardioides simplex</name>
    <name type="common">Arthrobacter simplex</name>
    <dbReference type="NCBI Taxonomy" id="2045"/>
    <lineage>
        <taxon>Bacteria</taxon>
        <taxon>Bacillati</taxon>
        <taxon>Actinomycetota</taxon>
        <taxon>Actinomycetes</taxon>
        <taxon>Propionibacteriales</taxon>
        <taxon>Nocardioidaceae</taxon>
        <taxon>Pimelobacter</taxon>
    </lineage>
</organism>
<evidence type="ECO:0000256" key="6">
    <source>
        <dbReference type="ARBA" id="ARBA00023136"/>
    </source>
</evidence>
<evidence type="ECO:0000256" key="4">
    <source>
        <dbReference type="ARBA" id="ARBA00022692"/>
    </source>
</evidence>
<dbReference type="CDD" id="cd06261">
    <property type="entry name" value="TM_PBP2"/>
    <property type="match status" value="1"/>
</dbReference>
<feature type="transmembrane region" description="Helical" evidence="7">
    <location>
        <begin position="120"/>
        <end position="140"/>
    </location>
</feature>
<dbReference type="InterPro" id="IPR000515">
    <property type="entry name" value="MetI-like"/>
</dbReference>
<dbReference type="Pfam" id="PF00528">
    <property type="entry name" value="BPD_transp_1"/>
    <property type="match status" value="1"/>
</dbReference>
<protein>
    <submittedName>
        <fullName evidence="10">ABC transporter permease</fullName>
    </submittedName>
</protein>
<feature type="region of interest" description="Disordered" evidence="8">
    <location>
        <begin position="1"/>
        <end position="26"/>
    </location>
</feature>
<reference evidence="10 11" key="1">
    <citation type="submission" date="2019-09" db="EMBL/GenBank/DDBJ databases">
        <title>Pimelobacter sp. isolated from Paulinella.</title>
        <authorList>
            <person name="Jeong S.E."/>
        </authorList>
    </citation>
    <scope>NUCLEOTIDE SEQUENCE [LARGE SCALE GENOMIC DNA]</scope>
    <source>
        <strain evidence="10 11">Pch-N</strain>
    </source>
</reference>
<dbReference type="SUPFAM" id="SSF161098">
    <property type="entry name" value="MetI-like"/>
    <property type="match status" value="1"/>
</dbReference>
<keyword evidence="4 7" id="KW-0812">Transmembrane</keyword>
<feature type="transmembrane region" description="Helical" evidence="7">
    <location>
        <begin position="94"/>
        <end position="113"/>
    </location>
</feature>
<dbReference type="RefSeq" id="WP_151580568.1">
    <property type="nucleotide sequence ID" value="NZ_WBVM01000001.1"/>
</dbReference>
<keyword evidence="2 7" id="KW-0813">Transport</keyword>
<sequence length="298" mass="31438">MTAAAPVPAPVPTPEPAPAKRRRRRRGGRWTIAERLSVGWLVLLVGGMLVLPTLRGIDPLDIGAESRFAKFSPEHWLGADNLGRDLLARALDGAQVSVLIGVGSVLVAALIGVPLGMLSAYYGGVIAAVISFVVDVILAFPGLVLALGLASFLGASVTNVMIAITVPMFPVFVRLARAQTLALLETEYLEASEVIGTPVLSIMRRDVLPNISEAILAFGFVSIGRAILIEGSLSFLGIGVPRTQPTWGGMINEGRIYMTTDPLLILVPGAFLLLTILSLNLISDRFLVDGDAVTGARA</sequence>
<keyword evidence="3" id="KW-1003">Cell membrane</keyword>
<evidence type="ECO:0000256" key="8">
    <source>
        <dbReference type="SAM" id="MobiDB-lite"/>
    </source>
</evidence>
<comment type="caution">
    <text evidence="10">The sequence shown here is derived from an EMBL/GenBank/DDBJ whole genome shotgun (WGS) entry which is preliminary data.</text>
</comment>
<keyword evidence="6 7" id="KW-0472">Membrane</keyword>
<keyword evidence="5 7" id="KW-1133">Transmembrane helix</keyword>
<comment type="subcellular location">
    <subcellularLocation>
        <location evidence="1 7">Cell membrane</location>
        <topology evidence="1 7">Multi-pass membrane protein</topology>
    </subcellularLocation>
</comment>
<evidence type="ECO:0000256" key="1">
    <source>
        <dbReference type="ARBA" id="ARBA00004651"/>
    </source>
</evidence>
<feature type="compositionally biased region" description="Pro residues" evidence="8">
    <location>
        <begin position="7"/>
        <end position="17"/>
    </location>
</feature>
<feature type="transmembrane region" description="Helical" evidence="7">
    <location>
        <begin position="32"/>
        <end position="51"/>
    </location>
</feature>
<feature type="transmembrane region" description="Helical" evidence="7">
    <location>
        <begin position="263"/>
        <end position="282"/>
    </location>
</feature>
<dbReference type="InterPro" id="IPR050366">
    <property type="entry name" value="BP-dependent_transpt_permease"/>
</dbReference>
<feature type="domain" description="ABC transmembrane type-1" evidence="9">
    <location>
        <begin position="94"/>
        <end position="283"/>
    </location>
</feature>
<dbReference type="PANTHER" id="PTHR43386">
    <property type="entry name" value="OLIGOPEPTIDE TRANSPORT SYSTEM PERMEASE PROTEIN APPC"/>
    <property type="match status" value="1"/>
</dbReference>
<dbReference type="GO" id="GO:0005886">
    <property type="term" value="C:plasma membrane"/>
    <property type="evidence" value="ECO:0007669"/>
    <property type="project" value="UniProtKB-SubCell"/>
</dbReference>
<evidence type="ECO:0000259" key="9">
    <source>
        <dbReference type="PROSITE" id="PS50928"/>
    </source>
</evidence>
<feature type="transmembrane region" description="Helical" evidence="7">
    <location>
        <begin position="214"/>
        <end position="240"/>
    </location>
</feature>
<proteinExistence type="inferred from homology"/>
<evidence type="ECO:0000256" key="3">
    <source>
        <dbReference type="ARBA" id="ARBA00022475"/>
    </source>
</evidence>
<dbReference type="InterPro" id="IPR035906">
    <property type="entry name" value="MetI-like_sf"/>
</dbReference>
<evidence type="ECO:0000313" key="11">
    <source>
        <dbReference type="Proteomes" id="UP000449906"/>
    </source>
</evidence>
<evidence type="ECO:0000256" key="2">
    <source>
        <dbReference type="ARBA" id="ARBA00022448"/>
    </source>
</evidence>
<evidence type="ECO:0000256" key="7">
    <source>
        <dbReference type="RuleBase" id="RU363032"/>
    </source>
</evidence>
<dbReference type="PANTHER" id="PTHR43386:SF1">
    <property type="entry name" value="D,D-DIPEPTIDE TRANSPORT SYSTEM PERMEASE PROTEIN DDPC-RELATED"/>
    <property type="match status" value="1"/>
</dbReference>
<gene>
    <name evidence="10" type="ORF">F9L07_16475</name>
</gene>
<dbReference type="Proteomes" id="UP000449906">
    <property type="component" value="Unassembled WGS sequence"/>
</dbReference>
<accession>A0A7J5E518</accession>
<feature type="transmembrane region" description="Helical" evidence="7">
    <location>
        <begin position="146"/>
        <end position="173"/>
    </location>
</feature>
<name>A0A7J5E518_NOCSI</name>
<dbReference type="PROSITE" id="PS50928">
    <property type="entry name" value="ABC_TM1"/>
    <property type="match status" value="1"/>
</dbReference>